<feature type="domain" description="ATP synthase F1 complex delta/epsilon subunit N-terminal" evidence="10">
    <location>
        <begin position="9"/>
        <end position="90"/>
    </location>
</feature>
<keyword evidence="5 8" id="KW-0472">Membrane</keyword>
<keyword evidence="7 8" id="KW-0066">ATP synthesis</keyword>
<dbReference type="AlphaFoldDB" id="A0A2T4UMT7"/>
<dbReference type="GO" id="GO:0012505">
    <property type="term" value="C:endomembrane system"/>
    <property type="evidence" value="ECO:0007669"/>
    <property type="project" value="UniProtKB-SubCell"/>
</dbReference>
<protein>
    <recommendedName>
        <fullName evidence="8">ATP synthase epsilon chain</fullName>
    </recommendedName>
    <alternativeName>
        <fullName evidence="8">ATP synthase F1 sector epsilon subunit</fullName>
    </alternativeName>
    <alternativeName>
        <fullName evidence="8">F-ATPase epsilon subunit</fullName>
    </alternativeName>
</protein>
<dbReference type="PANTHER" id="PTHR13822:SF10">
    <property type="entry name" value="ATP SYNTHASE EPSILON CHAIN, CHLOROPLASTIC"/>
    <property type="match status" value="1"/>
</dbReference>
<evidence type="ECO:0000256" key="3">
    <source>
        <dbReference type="ARBA" id="ARBA00022448"/>
    </source>
</evidence>
<keyword evidence="8" id="KW-1003">Cell membrane</keyword>
<dbReference type="GO" id="GO:0045259">
    <property type="term" value="C:proton-transporting ATP synthase complex"/>
    <property type="evidence" value="ECO:0007669"/>
    <property type="project" value="UniProtKB-KW"/>
</dbReference>
<proteinExistence type="inferred from homology"/>
<keyword evidence="3 8" id="KW-0813">Transport</keyword>
<evidence type="ECO:0000259" key="10">
    <source>
        <dbReference type="Pfam" id="PF02823"/>
    </source>
</evidence>
<dbReference type="CDD" id="cd12152">
    <property type="entry name" value="F1-ATPase_delta"/>
    <property type="match status" value="1"/>
</dbReference>
<dbReference type="GO" id="GO:0005524">
    <property type="term" value="F:ATP binding"/>
    <property type="evidence" value="ECO:0007669"/>
    <property type="project" value="UniProtKB-UniRule"/>
</dbReference>
<evidence type="ECO:0000313" key="12">
    <source>
        <dbReference type="Proteomes" id="UP000240739"/>
    </source>
</evidence>
<dbReference type="Pfam" id="PF02823">
    <property type="entry name" value="ATP-synt_DE_N"/>
    <property type="match status" value="1"/>
</dbReference>
<keyword evidence="12" id="KW-1185">Reference proteome</keyword>
<dbReference type="InterPro" id="IPR001469">
    <property type="entry name" value="ATP_synth_F1_dsu/esu"/>
</dbReference>
<dbReference type="Proteomes" id="UP000240739">
    <property type="component" value="Unassembled WGS sequence"/>
</dbReference>
<evidence type="ECO:0000256" key="4">
    <source>
        <dbReference type="ARBA" id="ARBA00023065"/>
    </source>
</evidence>
<reference evidence="11 12" key="1">
    <citation type="submission" date="2018-03" db="EMBL/GenBank/DDBJ databases">
        <title>Aquarubrobacter algicola gen. nov., sp. nov., a novel actinobacterium isolated from shallow eutrophic lake during the end of cyanobacterial harmful algal blooms.</title>
        <authorList>
            <person name="Chun S.J."/>
        </authorList>
    </citation>
    <scope>NUCLEOTIDE SEQUENCE [LARGE SCALE GENOMIC DNA]</scope>
    <source>
        <strain evidence="11 12">Seoho-28</strain>
    </source>
</reference>
<keyword evidence="4 8" id="KW-0406">Ion transport</keyword>
<comment type="function">
    <text evidence="8">Produces ATP from ADP in the presence of a proton gradient across the membrane.</text>
</comment>
<evidence type="ECO:0000313" key="11">
    <source>
        <dbReference type="EMBL" id="PTL60538.1"/>
    </source>
</evidence>
<dbReference type="SUPFAM" id="SSF51344">
    <property type="entry name" value="Epsilon subunit of F1F0-ATP synthase N-terminal domain"/>
    <property type="match status" value="1"/>
</dbReference>
<evidence type="ECO:0000256" key="9">
    <source>
        <dbReference type="RuleBase" id="RU003656"/>
    </source>
</evidence>
<evidence type="ECO:0000256" key="2">
    <source>
        <dbReference type="ARBA" id="ARBA00005712"/>
    </source>
</evidence>
<sequence length="144" mass="15543">MTVAGHATFTVEVLTPEGEVFAGDVEMVSTRTETGSIGIRANHAPLLGMLAPAELRLYADGEEQPPTRFAQGEGYVQIAEGKVLILTEEAIKPEDLDTADLQAKLDKANAAFDAAEPQSEAQKNAIRDRRRWEMFLSVASGDAQ</sequence>
<comment type="subcellular location">
    <subcellularLocation>
        <location evidence="8">Cell membrane</location>
        <topology evidence="8">Peripheral membrane protein</topology>
    </subcellularLocation>
    <subcellularLocation>
        <location evidence="1">Endomembrane system</location>
        <topology evidence="1">Peripheral membrane protein</topology>
    </subcellularLocation>
</comment>
<evidence type="ECO:0000256" key="6">
    <source>
        <dbReference type="ARBA" id="ARBA00023196"/>
    </source>
</evidence>
<accession>A0A2T4UMT7</accession>
<dbReference type="GO" id="GO:0046933">
    <property type="term" value="F:proton-transporting ATP synthase activity, rotational mechanism"/>
    <property type="evidence" value="ECO:0007669"/>
    <property type="project" value="UniProtKB-UniRule"/>
</dbReference>
<dbReference type="HAMAP" id="MF_00530">
    <property type="entry name" value="ATP_synth_epsil_bac"/>
    <property type="match status" value="1"/>
</dbReference>
<keyword evidence="8" id="KW-0375">Hydrogen ion transport</keyword>
<gene>
    <name evidence="8 11" type="primary">atpC</name>
    <name evidence="11" type="ORF">C7Y72_13265</name>
</gene>
<evidence type="ECO:0000256" key="1">
    <source>
        <dbReference type="ARBA" id="ARBA00004184"/>
    </source>
</evidence>
<dbReference type="PANTHER" id="PTHR13822">
    <property type="entry name" value="ATP SYNTHASE DELTA/EPSILON CHAIN"/>
    <property type="match status" value="1"/>
</dbReference>
<dbReference type="InterPro" id="IPR020546">
    <property type="entry name" value="ATP_synth_F1_dsu/esu_N"/>
</dbReference>
<comment type="similarity">
    <text evidence="2 8 9">Belongs to the ATPase epsilon chain family.</text>
</comment>
<name>A0A2T4UMT7_9ACTN</name>
<keyword evidence="6 8" id="KW-0139">CF(1)</keyword>
<comment type="subunit">
    <text evidence="8 9">F-type ATPases have 2 components, CF(1) - the catalytic core - and CF(0) - the membrane proton channel. CF(1) has five subunits: alpha(3), beta(3), gamma(1), delta(1), epsilon(1). CF(0) has three main subunits: a, b and c.</text>
</comment>
<dbReference type="InterPro" id="IPR036771">
    <property type="entry name" value="ATPsynth_dsu/esu_N"/>
</dbReference>
<organism evidence="11 12">
    <name type="scientific">Paraconexibacter algicola</name>
    <dbReference type="NCBI Taxonomy" id="2133960"/>
    <lineage>
        <taxon>Bacteria</taxon>
        <taxon>Bacillati</taxon>
        <taxon>Actinomycetota</taxon>
        <taxon>Thermoleophilia</taxon>
        <taxon>Solirubrobacterales</taxon>
        <taxon>Paraconexibacteraceae</taxon>
        <taxon>Paraconexibacter</taxon>
    </lineage>
</organism>
<dbReference type="GO" id="GO:0005886">
    <property type="term" value="C:plasma membrane"/>
    <property type="evidence" value="ECO:0007669"/>
    <property type="project" value="UniProtKB-SubCell"/>
</dbReference>
<dbReference type="EMBL" id="PYYB01000001">
    <property type="protein sequence ID" value="PTL60538.1"/>
    <property type="molecule type" value="Genomic_DNA"/>
</dbReference>
<dbReference type="Gene3D" id="2.60.15.10">
    <property type="entry name" value="F0F1 ATP synthase delta/epsilon subunit, N-terminal"/>
    <property type="match status" value="1"/>
</dbReference>
<evidence type="ECO:0000256" key="5">
    <source>
        <dbReference type="ARBA" id="ARBA00023136"/>
    </source>
</evidence>
<comment type="caution">
    <text evidence="11">The sequence shown here is derived from an EMBL/GenBank/DDBJ whole genome shotgun (WGS) entry which is preliminary data.</text>
</comment>
<evidence type="ECO:0000256" key="7">
    <source>
        <dbReference type="ARBA" id="ARBA00023310"/>
    </source>
</evidence>
<dbReference type="NCBIfam" id="TIGR01216">
    <property type="entry name" value="ATP_synt_epsi"/>
    <property type="match status" value="1"/>
</dbReference>
<evidence type="ECO:0000256" key="8">
    <source>
        <dbReference type="HAMAP-Rule" id="MF_00530"/>
    </source>
</evidence>